<dbReference type="GO" id="GO:0005739">
    <property type="term" value="C:mitochondrion"/>
    <property type="evidence" value="ECO:0007669"/>
    <property type="project" value="TreeGrafter"/>
</dbReference>
<dbReference type="FunCoup" id="A0A165GPK7">
    <property type="interactions" value="512"/>
</dbReference>
<dbReference type="STRING" id="1353952.A0A165GPK7"/>
<organism evidence="3 4">
    <name type="scientific">Calocera cornea HHB12733</name>
    <dbReference type="NCBI Taxonomy" id="1353952"/>
    <lineage>
        <taxon>Eukaryota</taxon>
        <taxon>Fungi</taxon>
        <taxon>Dikarya</taxon>
        <taxon>Basidiomycota</taxon>
        <taxon>Agaricomycotina</taxon>
        <taxon>Dacrymycetes</taxon>
        <taxon>Dacrymycetales</taxon>
        <taxon>Dacrymycetaceae</taxon>
        <taxon>Calocera</taxon>
    </lineage>
</organism>
<protein>
    <submittedName>
        <fullName evidence="3">NGG1p interacting factor 3</fullName>
    </submittedName>
</protein>
<dbReference type="EMBL" id="KV423952">
    <property type="protein sequence ID" value="KZT58315.1"/>
    <property type="molecule type" value="Genomic_DNA"/>
</dbReference>
<accession>A0A165GPK7</accession>
<dbReference type="InterPro" id="IPR036069">
    <property type="entry name" value="DUF34/NIF3_sf"/>
</dbReference>
<evidence type="ECO:0000256" key="1">
    <source>
        <dbReference type="ARBA" id="ARBA00006964"/>
    </source>
</evidence>
<dbReference type="PANTHER" id="PTHR13799">
    <property type="entry name" value="NGG1 INTERACTING FACTOR 3"/>
    <property type="match status" value="1"/>
</dbReference>
<keyword evidence="2" id="KW-0479">Metal-binding</keyword>
<dbReference type="FunFam" id="3.40.1390.30:FF:000001">
    <property type="entry name" value="GTP cyclohydrolase 1 type 2"/>
    <property type="match status" value="1"/>
</dbReference>
<gene>
    <name evidence="3" type="ORF">CALCODRAFT_482417</name>
</gene>
<sequence>MTTVIQQVAKAMERIAPLSLAEPWDNVGIMLEAVKPRTDRRVVLTIDLTPSVLAEVLSLPLRPSTIVSYHPPIFSALKSLTHATPLQHTLLSLAREGVSVYTPHTALDNAAEGVNWWVAQAFRERGTWEPWARGGGVVRLAVPETIGAVVQRLKLHFSIPAVNVGTLEPHRSISTIALCAGSGGRSLAERGADADCWLTGEMAHHDVLAAVAQGKTVLL</sequence>
<reference evidence="3 4" key="1">
    <citation type="journal article" date="2016" name="Mol. Biol. Evol.">
        <title>Comparative Genomics of Early-Diverging Mushroom-Forming Fungi Provides Insights into the Origins of Lignocellulose Decay Capabilities.</title>
        <authorList>
            <person name="Nagy L.G."/>
            <person name="Riley R."/>
            <person name="Tritt A."/>
            <person name="Adam C."/>
            <person name="Daum C."/>
            <person name="Floudas D."/>
            <person name="Sun H."/>
            <person name="Yadav J.S."/>
            <person name="Pangilinan J."/>
            <person name="Larsson K.H."/>
            <person name="Matsuura K."/>
            <person name="Barry K."/>
            <person name="Labutti K."/>
            <person name="Kuo R."/>
            <person name="Ohm R.A."/>
            <person name="Bhattacharya S.S."/>
            <person name="Shirouzu T."/>
            <person name="Yoshinaga Y."/>
            <person name="Martin F.M."/>
            <person name="Grigoriev I.V."/>
            <person name="Hibbett D.S."/>
        </authorList>
    </citation>
    <scope>NUCLEOTIDE SEQUENCE [LARGE SCALE GENOMIC DNA]</scope>
    <source>
        <strain evidence="3 4">HHB12733</strain>
    </source>
</reference>
<evidence type="ECO:0000313" key="4">
    <source>
        <dbReference type="Proteomes" id="UP000076842"/>
    </source>
</evidence>
<feature type="binding site" evidence="2">
    <location>
        <position position="108"/>
    </location>
    <ligand>
        <name>a divalent metal cation</name>
        <dbReference type="ChEBI" id="CHEBI:60240"/>
        <label>1</label>
    </ligand>
</feature>
<evidence type="ECO:0000256" key="2">
    <source>
        <dbReference type="PIRSR" id="PIRSR602678-1"/>
    </source>
</evidence>
<feature type="non-terminal residue" evidence="3">
    <location>
        <position position="219"/>
    </location>
</feature>
<name>A0A165GPK7_9BASI</name>
<dbReference type="PANTHER" id="PTHR13799:SF13">
    <property type="entry name" value="NIF3-LIKE PROTEIN 1"/>
    <property type="match status" value="1"/>
</dbReference>
<dbReference type="SUPFAM" id="SSF102705">
    <property type="entry name" value="NIF3 (NGG1p interacting factor 3)-like"/>
    <property type="match status" value="1"/>
</dbReference>
<dbReference type="Pfam" id="PF01784">
    <property type="entry name" value="DUF34_NIF3"/>
    <property type="match status" value="1"/>
</dbReference>
<dbReference type="Proteomes" id="UP000076842">
    <property type="component" value="Unassembled WGS sequence"/>
</dbReference>
<dbReference type="AlphaFoldDB" id="A0A165GPK7"/>
<proteinExistence type="inferred from homology"/>
<dbReference type="InterPro" id="IPR002678">
    <property type="entry name" value="DUF34/NIF3"/>
</dbReference>
<keyword evidence="4" id="KW-1185">Reference proteome</keyword>
<comment type="similarity">
    <text evidence="1">Belongs to the GTP cyclohydrolase I type 2/NIF3 family.</text>
</comment>
<feature type="binding site" evidence="2">
    <location>
        <position position="70"/>
    </location>
    <ligand>
        <name>a divalent metal cation</name>
        <dbReference type="ChEBI" id="CHEBI:60240"/>
        <label>1</label>
    </ligand>
</feature>
<evidence type="ECO:0000313" key="3">
    <source>
        <dbReference type="EMBL" id="KZT58315.1"/>
    </source>
</evidence>
<dbReference type="InParanoid" id="A0A165GPK7"/>
<dbReference type="Gene3D" id="3.40.1390.30">
    <property type="entry name" value="NIF3 (NGG1p interacting factor 3)-like"/>
    <property type="match status" value="1"/>
</dbReference>
<dbReference type="GO" id="GO:0046872">
    <property type="term" value="F:metal ion binding"/>
    <property type="evidence" value="ECO:0007669"/>
    <property type="project" value="UniProtKB-KW"/>
</dbReference>
<dbReference type="OrthoDB" id="3345469at2759"/>